<keyword evidence="1" id="KW-0472">Membrane</keyword>
<keyword evidence="1" id="KW-0812">Transmembrane</keyword>
<evidence type="ECO:0000313" key="3">
    <source>
        <dbReference type="Proteomes" id="UP000318878"/>
    </source>
</evidence>
<name>A0A5C5UXY0_9BACT</name>
<proteinExistence type="predicted"/>
<dbReference type="Proteomes" id="UP000318878">
    <property type="component" value="Unassembled WGS sequence"/>
</dbReference>
<accession>A0A5C5UXY0</accession>
<dbReference type="EMBL" id="SJPF01000005">
    <property type="protein sequence ID" value="TWT30699.1"/>
    <property type="molecule type" value="Genomic_DNA"/>
</dbReference>
<reference evidence="2 3" key="1">
    <citation type="submission" date="2019-02" db="EMBL/GenBank/DDBJ databases">
        <title>Deep-cultivation of Planctomycetes and their phenomic and genomic characterization uncovers novel biology.</title>
        <authorList>
            <person name="Wiegand S."/>
            <person name="Jogler M."/>
            <person name="Boedeker C."/>
            <person name="Pinto D."/>
            <person name="Vollmers J."/>
            <person name="Rivas-Marin E."/>
            <person name="Kohn T."/>
            <person name="Peeters S.H."/>
            <person name="Heuer A."/>
            <person name="Rast P."/>
            <person name="Oberbeckmann S."/>
            <person name="Bunk B."/>
            <person name="Jeske O."/>
            <person name="Meyerdierks A."/>
            <person name="Storesund J.E."/>
            <person name="Kallscheuer N."/>
            <person name="Luecker S."/>
            <person name="Lage O.M."/>
            <person name="Pohl T."/>
            <person name="Merkel B.J."/>
            <person name="Hornburger P."/>
            <person name="Mueller R.-W."/>
            <person name="Bruemmer F."/>
            <person name="Labrenz M."/>
            <person name="Spormann A.M."/>
            <person name="Op Den Camp H."/>
            <person name="Overmann J."/>
            <person name="Amann R."/>
            <person name="Jetten M.S.M."/>
            <person name="Mascher T."/>
            <person name="Medema M.H."/>
            <person name="Devos D.P."/>
            <person name="Kaster A.-K."/>
            <person name="Ovreas L."/>
            <person name="Rohde M."/>
            <person name="Galperin M.Y."/>
            <person name="Jogler C."/>
        </authorList>
    </citation>
    <scope>NUCLEOTIDE SEQUENCE [LARGE SCALE GENOMIC DNA]</scope>
    <source>
        <strain evidence="2 3">Enr8</strain>
    </source>
</reference>
<sequence length="65" mass="7636">MTESQIFCTAFVYLWITVAVGWRYLARNAKYMLNTFDPFVAVAVALFWPVTVTVVYFFDETKRVQ</sequence>
<gene>
    <name evidence="2" type="ORF">Enr8_42220</name>
</gene>
<feature type="transmembrane region" description="Helical" evidence="1">
    <location>
        <begin position="7"/>
        <end position="26"/>
    </location>
</feature>
<comment type="caution">
    <text evidence="2">The sequence shown here is derived from an EMBL/GenBank/DDBJ whole genome shotgun (WGS) entry which is preliminary data.</text>
</comment>
<organism evidence="2 3">
    <name type="scientific">Blastopirellula retiformator</name>
    <dbReference type="NCBI Taxonomy" id="2527970"/>
    <lineage>
        <taxon>Bacteria</taxon>
        <taxon>Pseudomonadati</taxon>
        <taxon>Planctomycetota</taxon>
        <taxon>Planctomycetia</taxon>
        <taxon>Pirellulales</taxon>
        <taxon>Pirellulaceae</taxon>
        <taxon>Blastopirellula</taxon>
    </lineage>
</organism>
<evidence type="ECO:0000256" key="1">
    <source>
        <dbReference type="SAM" id="Phobius"/>
    </source>
</evidence>
<dbReference type="AlphaFoldDB" id="A0A5C5UXY0"/>
<feature type="transmembrane region" description="Helical" evidence="1">
    <location>
        <begin position="38"/>
        <end position="58"/>
    </location>
</feature>
<protein>
    <submittedName>
        <fullName evidence="2">Uncharacterized protein</fullName>
    </submittedName>
</protein>
<keyword evidence="1" id="KW-1133">Transmembrane helix</keyword>
<keyword evidence="3" id="KW-1185">Reference proteome</keyword>
<dbReference type="RefSeq" id="WP_146435363.1">
    <property type="nucleotide sequence ID" value="NZ_SJPF01000005.1"/>
</dbReference>
<evidence type="ECO:0000313" key="2">
    <source>
        <dbReference type="EMBL" id="TWT30699.1"/>
    </source>
</evidence>